<gene>
    <name evidence="2" type="ORF">GGR03_003241</name>
</gene>
<dbReference type="Pfam" id="PF03992">
    <property type="entry name" value="ABM"/>
    <property type="match status" value="1"/>
</dbReference>
<dbReference type="SUPFAM" id="SSF54909">
    <property type="entry name" value="Dimeric alpha+beta barrel"/>
    <property type="match status" value="1"/>
</dbReference>
<dbReference type="InterPro" id="IPR007138">
    <property type="entry name" value="ABM_dom"/>
</dbReference>
<keyword evidence="2" id="KW-0560">Oxidoreductase</keyword>
<dbReference type="Proteomes" id="UP000588647">
    <property type="component" value="Unassembled WGS sequence"/>
</dbReference>
<feature type="domain" description="ABM" evidence="1">
    <location>
        <begin position="3"/>
        <end position="92"/>
    </location>
</feature>
<evidence type="ECO:0000313" key="3">
    <source>
        <dbReference type="Proteomes" id="UP000588647"/>
    </source>
</evidence>
<evidence type="ECO:0000313" key="2">
    <source>
        <dbReference type="EMBL" id="MBB4004153.1"/>
    </source>
</evidence>
<dbReference type="InterPro" id="IPR011008">
    <property type="entry name" value="Dimeric_a/b-barrel"/>
</dbReference>
<accession>A0A7W6HFT4</accession>
<proteinExistence type="predicted"/>
<dbReference type="PROSITE" id="PS51725">
    <property type="entry name" value="ABM"/>
    <property type="match status" value="1"/>
</dbReference>
<sequence length="112" mass="13113">MSVAYVIEFEVRPGERGRFLALLTGVLEAMRHEANYRGATLHVDPDDPLRFLLHEVWADHEEVVNVQLRRDYRREWHAALPELLAVERRISVWQPIELESPAQPVARYACRL</sequence>
<dbReference type="RefSeq" id="WP_183209753.1">
    <property type="nucleotide sequence ID" value="NZ_JAAAMM010000004.1"/>
</dbReference>
<comment type="caution">
    <text evidence="2">The sequence shown here is derived from an EMBL/GenBank/DDBJ whole genome shotgun (WGS) entry which is preliminary data.</text>
</comment>
<dbReference type="GO" id="GO:0004497">
    <property type="term" value="F:monooxygenase activity"/>
    <property type="evidence" value="ECO:0007669"/>
    <property type="project" value="UniProtKB-KW"/>
</dbReference>
<reference evidence="2 3" key="1">
    <citation type="submission" date="2020-08" db="EMBL/GenBank/DDBJ databases">
        <title>Genomic Encyclopedia of Type Strains, Phase IV (KMG-IV): sequencing the most valuable type-strain genomes for metagenomic binning, comparative biology and taxonomic classification.</title>
        <authorList>
            <person name="Goeker M."/>
        </authorList>
    </citation>
    <scope>NUCLEOTIDE SEQUENCE [LARGE SCALE GENOMIC DNA]</scope>
    <source>
        <strain evidence="2 3">DSM 103570</strain>
    </source>
</reference>
<keyword evidence="3" id="KW-1185">Reference proteome</keyword>
<name>A0A7W6HFT4_9HYPH</name>
<protein>
    <submittedName>
        <fullName evidence="2">Quinol monooxygenase YgiN</fullName>
    </submittedName>
</protein>
<dbReference type="AlphaFoldDB" id="A0A7W6HFT4"/>
<organism evidence="2 3">
    <name type="scientific">Aurantimonas endophytica</name>
    <dbReference type="NCBI Taxonomy" id="1522175"/>
    <lineage>
        <taxon>Bacteria</taxon>
        <taxon>Pseudomonadati</taxon>
        <taxon>Pseudomonadota</taxon>
        <taxon>Alphaproteobacteria</taxon>
        <taxon>Hyphomicrobiales</taxon>
        <taxon>Aurantimonadaceae</taxon>
        <taxon>Aurantimonas</taxon>
    </lineage>
</organism>
<evidence type="ECO:0000259" key="1">
    <source>
        <dbReference type="PROSITE" id="PS51725"/>
    </source>
</evidence>
<keyword evidence="2" id="KW-0503">Monooxygenase</keyword>
<dbReference type="EMBL" id="JACIEM010000004">
    <property type="protein sequence ID" value="MBB4004153.1"/>
    <property type="molecule type" value="Genomic_DNA"/>
</dbReference>
<dbReference type="Gene3D" id="3.30.70.100">
    <property type="match status" value="1"/>
</dbReference>